<feature type="transmembrane region" description="Helical" evidence="6">
    <location>
        <begin position="177"/>
        <end position="204"/>
    </location>
</feature>
<evidence type="ECO:0000313" key="7">
    <source>
        <dbReference type="EMBL" id="OXM13866.1"/>
    </source>
</evidence>
<dbReference type="RefSeq" id="WP_089524693.1">
    <property type="nucleotide sequence ID" value="NZ_NMUQ01000002.1"/>
</dbReference>
<evidence type="ECO:0000256" key="4">
    <source>
        <dbReference type="ARBA" id="ARBA00022989"/>
    </source>
</evidence>
<feature type="transmembrane region" description="Helical" evidence="6">
    <location>
        <begin position="336"/>
        <end position="356"/>
    </location>
</feature>
<keyword evidence="4 6" id="KW-1133">Transmembrane helix</keyword>
<dbReference type="SUPFAM" id="SSF103473">
    <property type="entry name" value="MFS general substrate transporter"/>
    <property type="match status" value="1"/>
</dbReference>
<name>A0A229NVD2_9BACL</name>
<comment type="caution">
    <text evidence="7">The sequence shown here is derived from an EMBL/GenBank/DDBJ whole genome shotgun (WGS) entry which is preliminary data.</text>
</comment>
<feature type="transmembrane region" description="Helical" evidence="6">
    <location>
        <begin position="312"/>
        <end position="330"/>
    </location>
</feature>
<evidence type="ECO:0000256" key="3">
    <source>
        <dbReference type="ARBA" id="ARBA00022692"/>
    </source>
</evidence>
<evidence type="ECO:0000256" key="6">
    <source>
        <dbReference type="SAM" id="Phobius"/>
    </source>
</evidence>
<keyword evidence="3 6" id="KW-0812">Transmembrane</keyword>
<feature type="transmembrane region" description="Helical" evidence="6">
    <location>
        <begin position="60"/>
        <end position="80"/>
    </location>
</feature>
<dbReference type="AlphaFoldDB" id="A0A229NVD2"/>
<comment type="subcellular location">
    <subcellularLocation>
        <location evidence="1">Cell membrane</location>
        <topology evidence="1">Multi-pass membrane protein</topology>
    </subcellularLocation>
</comment>
<protein>
    <submittedName>
        <fullName evidence="7">MFS transporter</fullName>
    </submittedName>
</protein>
<dbReference type="PANTHER" id="PTHR23513:SF6">
    <property type="entry name" value="MAJOR FACILITATOR SUPERFAMILY ASSOCIATED DOMAIN-CONTAINING PROTEIN"/>
    <property type="match status" value="1"/>
</dbReference>
<feature type="transmembrane region" description="Helical" evidence="6">
    <location>
        <begin position="376"/>
        <end position="401"/>
    </location>
</feature>
<dbReference type="OrthoDB" id="9775268at2"/>
<dbReference type="GO" id="GO:0005886">
    <property type="term" value="C:plasma membrane"/>
    <property type="evidence" value="ECO:0007669"/>
    <property type="project" value="UniProtKB-SubCell"/>
</dbReference>
<keyword evidence="2" id="KW-1003">Cell membrane</keyword>
<dbReference type="Gene3D" id="1.20.1250.20">
    <property type="entry name" value="MFS general substrate transporter like domains"/>
    <property type="match status" value="1"/>
</dbReference>
<evidence type="ECO:0000313" key="8">
    <source>
        <dbReference type="Proteomes" id="UP000215145"/>
    </source>
</evidence>
<dbReference type="InterPro" id="IPR011701">
    <property type="entry name" value="MFS"/>
</dbReference>
<evidence type="ECO:0000256" key="2">
    <source>
        <dbReference type="ARBA" id="ARBA00022475"/>
    </source>
</evidence>
<reference evidence="7 8" key="1">
    <citation type="submission" date="2017-07" db="EMBL/GenBank/DDBJ databases">
        <title>Paenibacillus herberti R33 genome sequencing and assembly.</title>
        <authorList>
            <person name="Su W."/>
        </authorList>
    </citation>
    <scope>NUCLEOTIDE SEQUENCE [LARGE SCALE GENOMIC DNA]</scope>
    <source>
        <strain evidence="7 8">R33</strain>
    </source>
</reference>
<proteinExistence type="predicted"/>
<keyword evidence="5 6" id="KW-0472">Membrane</keyword>
<dbReference type="CDD" id="cd06173">
    <property type="entry name" value="MFS_MefA_like"/>
    <property type="match status" value="1"/>
</dbReference>
<accession>A0A229NVD2</accession>
<feature type="transmembrane region" description="Helical" evidence="6">
    <location>
        <begin position="286"/>
        <end position="305"/>
    </location>
</feature>
<organism evidence="7 8">
    <name type="scientific">Paenibacillus herberti</name>
    <dbReference type="NCBI Taxonomy" id="1619309"/>
    <lineage>
        <taxon>Bacteria</taxon>
        <taxon>Bacillati</taxon>
        <taxon>Bacillota</taxon>
        <taxon>Bacilli</taxon>
        <taxon>Bacillales</taxon>
        <taxon>Paenibacillaceae</taxon>
        <taxon>Paenibacillus</taxon>
    </lineage>
</organism>
<evidence type="ECO:0000256" key="5">
    <source>
        <dbReference type="ARBA" id="ARBA00023136"/>
    </source>
</evidence>
<keyword evidence="8" id="KW-1185">Reference proteome</keyword>
<dbReference type="PANTHER" id="PTHR23513">
    <property type="entry name" value="INTEGRAL MEMBRANE EFFLUX PROTEIN-RELATED"/>
    <property type="match status" value="1"/>
</dbReference>
<feature type="transmembrane region" description="Helical" evidence="6">
    <location>
        <begin position="26"/>
        <end position="48"/>
    </location>
</feature>
<dbReference type="EMBL" id="NMUQ01000002">
    <property type="protein sequence ID" value="OXM13866.1"/>
    <property type="molecule type" value="Genomic_DNA"/>
</dbReference>
<gene>
    <name evidence="7" type="ORF">CGZ75_12665</name>
</gene>
<dbReference type="InterPro" id="IPR036259">
    <property type="entry name" value="MFS_trans_sf"/>
</dbReference>
<evidence type="ECO:0000256" key="1">
    <source>
        <dbReference type="ARBA" id="ARBA00004651"/>
    </source>
</evidence>
<sequence>MNIPAAQAQAQTIPASPMRALRFQKAFLILLAARMVTRFGDSIDSIAYSWMVYQLTGSKMLMGSLFALNFVPGILFSLFAGVLVDRLPKKQLLFFTYAMRGTIVALTAFLLWKGWLQTWHLFLFTFLNSTLECFSSPAETSLVPRLLPKPLLLSGNSLSTSVSRISELAGLAVAGGIISWIGLSGAILVDSITFYLSALLLLLLRIPNGEPLDETDADQGKATTTPDRDFWKELKHGLSFVRSQTLILYTLLTGAVLNLCLTPMNVMNVVYVEEVLHSGPITLSTLGISLMSAIILSSLGLSAWGSKFRKSSLVVIGCMLLGTGQALYYVPTLLTWQPLVVAGFAAFISGFAIPFINTPLSTYIMEVTPHAMLGRVSSLSSMIAFLFIPIGSLTVGAVGSFIPVQTLYLAAGLMMFAPALFLMTRKNFMKI</sequence>
<dbReference type="Pfam" id="PF07690">
    <property type="entry name" value="MFS_1"/>
    <property type="match status" value="1"/>
</dbReference>
<feature type="transmembrane region" description="Helical" evidence="6">
    <location>
        <begin position="92"/>
        <end position="112"/>
    </location>
</feature>
<dbReference type="Proteomes" id="UP000215145">
    <property type="component" value="Unassembled WGS sequence"/>
</dbReference>
<dbReference type="GO" id="GO:0022857">
    <property type="term" value="F:transmembrane transporter activity"/>
    <property type="evidence" value="ECO:0007669"/>
    <property type="project" value="InterPro"/>
</dbReference>
<feature type="transmembrane region" description="Helical" evidence="6">
    <location>
        <begin position="246"/>
        <end position="266"/>
    </location>
</feature>
<feature type="transmembrane region" description="Helical" evidence="6">
    <location>
        <begin position="407"/>
        <end position="424"/>
    </location>
</feature>